<dbReference type="Proteomes" id="UP000593567">
    <property type="component" value="Unassembled WGS sequence"/>
</dbReference>
<evidence type="ECO:0000256" key="7">
    <source>
        <dbReference type="ARBA" id="ARBA00022989"/>
    </source>
</evidence>
<dbReference type="PANTHER" id="PTHR11214">
    <property type="entry name" value="BETA-1,3-N-ACETYLGLUCOSAMINYLTRANSFERASE"/>
    <property type="match status" value="1"/>
</dbReference>
<evidence type="ECO:0000313" key="12">
    <source>
        <dbReference type="Proteomes" id="UP000593567"/>
    </source>
</evidence>
<keyword evidence="5" id="KW-0812">Transmembrane</keyword>
<keyword evidence="3 10" id="KW-0328">Glycosyltransferase</keyword>
<comment type="subcellular location">
    <subcellularLocation>
        <location evidence="1 10">Golgi apparatus membrane</location>
        <topology evidence="1 10">Single-pass type II membrane protein</topology>
    </subcellularLocation>
</comment>
<reference evidence="11" key="1">
    <citation type="submission" date="2020-06" db="EMBL/GenBank/DDBJ databases">
        <title>Draft genome of Bugula neritina, a colonial animal packing powerful symbionts and potential medicines.</title>
        <authorList>
            <person name="Rayko M."/>
        </authorList>
    </citation>
    <scope>NUCLEOTIDE SEQUENCE [LARGE SCALE GENOMIC DNA]</scope>
    <source>
        <strain evidence="11">Kwan_BN1</strain>
    </source>
</reference>
<dbReference type="GO" id="GO:0006493">
    <property type="term" value="P:protein O-linked glycosylation"/>
    <property type="evidence" value="ECO:0007669"/>
    <property type="project" value="TreeGrafter"/>
</dbReference>
<dbReference type="AlphaFoldDB" id="A0A7J7JNY3"/>
<dbReference type="InterPro" id="IPR002659">
    <property type="entry name" value="Glyco_trans_31"/>
</dbReference>
<keyword evidence="9" id="KW-0472">Membrane</keyword>
<dbReference type="OrthoDB" id="115198at2759"/>
<keyword evidence="6" id="KW-0735">Signal-anchor</keyword>
<evidence type="ECO:0000256" key="2">
    <source>
        <dbReference type="ARBA" id="ARBA00008661"/>
    </source>
</evidence>
<evidence type="ECO:0000256" key="9">
    <source>
        <dbReference type="ARBA" id="ARBA00023136"/>
    </source>
</evidence>
<evidence type="ECO:0000256" key="4">
    <source>
        <dbReference type="ARBA" id="ARBA00022679"/>
    </source>
</evidence>
<protein>
    <recommendedName>
        <fullName evidence="10">Hexosyltransferase</fullName>
        <ecNumber evidence="10">2.4.1.-</ecNumber>
    </recommendedName>
</protein>
<evidence type="ECO:0000256" key="1">
    <source>
        <dbReference type="ARBA" id="ARBA00004323"/>
    </source>
</evidence>
<proteinExistence type="inferred from homology"/>
<sequence length="294" mass="35095">MPIVNPYKFDFVHRSTPCTPSQKILIVVHTSTKDAYRNRRMLLRNTWLHSSLLRKKLGLNVKIVFFTGMAHSRREQLRIEYENEMYGDIVQSTFKDTYAHNTYKLMSYLLWTSKFCSNASLLMKLDDDVLVKDSKLSSLAKKIQRWISHHNSLYIGVPISDSSPNRNPESKWFVSEDVWPHKEYPTWFQGLIYFLSPRHAIDLFRTALRTKYMHTDDVYMGILVNRTASMQGALIPDTELSYFTQDDKGIVEILKPYWISEDDERIFYHMPSIQFFTEWYYEELYRKTTSWFQW</sequence>
<keyword evidence="8 10" id="KW-0333">Golgi apparatus</keyword>
<evidence type="ECO:0000313" key="11">
    <source>
        <dbReference type="EMBL" id="KAF6028049.1"/>
    </source>
</evidence>
<keyword evidence="12" id="KW-1185">Reference proteome</keyword>
<evidence type="ECO:0000256" key="6">
    <source>
        <dbReference type="ARBA" id="ARBA00022968"/>
    </source>
</evidence>
<accession>A0A7J7JNY3</accession>
<dbReference type="PANTHER" id="PTHR11214:SF314">
    <property type="entry name" value="HEXOSYLTRANSFERASE"/>
    <property type="match status" value="1"/>
</dbReference>
<dbReference type="EMBL" id="VXIV02001993">
    <property type="protein sequence ID" value="KAF6028049.1"/>
    <property type="molecule type" value="Genomic_DNA"/>
</dbReference>
<name>A0A7J7JNY3_BUGNE</name>
<dbReference type="GO" id="GO:0000139">
    <property type="term" value="C:Golgi membrane"/>
    <property type="evidence" value="ECO:0007669"/>
    <property type="project" value="UniProtKB-SubCell"/>
</dbReference>
<keyword evidence="7" id="KW-1133">Transmembrane helix</keyword>
<comment type="similarity">
    <text evidence="2 10">Belongs to the glycosyltransferase 31 family.</text>
</comment>
<dbReference type="GO" id="GO:0016758">
    <property type="term" value="F:hexosyltransferase activity"/>
    <property type="evidence" value="ECO:0007669"/>
    <property type="project" value="InterPro"/>
</dbReference>
<evidence type="ECO:0000256" key="5">
    <source>
        <dbReference type="ARBA" id="ARBA00022692"/>
    </source>
</evidence>
<dbReference type="Pfam" id="PF01762">
    <property type="entry name" value="Galactosyl_T"/>
    <property type="match status" value="1"/>
</dbReference>
<organism evidence="11 12">
    <name type="scientific">Bugula neritina</name>
    <name type="common">Brown bryozoan</name>
    <name type="synonym">Sertularia neritina</name>
    <dbReference type="NCBI Taxonomy" id="10212"/>
    <lineage>
        <taxon>Eukaryota</taxon>
        <taxon>Metazoa</taxon>
        <taxon>Spiralia</taxon>
        <taxon>Lophotrochozoa</taxon>
        <taxon>Bryozoa</taxon>
        <taxon>Gymnolaemata</taxon>
        <taxon>Cheilostomatida</taxon>
        <taxon>Flustrina</taxon>
        <taxon>Buguloidea</taxon>
        <taxon>Bugulidae</taxon>
        <taxon>Bugula</taxon>
    </lineage>
</organism>
<dbReference type="EC" id="2.4.1.-" evidence="10"/>
<dbReference type="Gene3D" id="3.90.550.50">
    <property type="match status" value="1"/>
</dbReference>
<evidence type="ECO:0000256" key="8">
    <source>
        <dbReference type="ARBA" id="ARBA00023034"/>
    </source>
</evidence>
<keyword evidence="4" id="KW-0808">Transferase</keyword>
<evidence type="ECO:0000256" key="3">
    <source>
        <dbReference type="ARBA" id="ARBA00022676"/>
    </source>
</evidence>
<evidence type="ECO:0000256" key="10">
    <source>
        <dbReference type="RuleBase" id="RU363063"/>
    </source>
</evidence>
<gene>
    <name evidence="11" type="ORF">EB796_013636</name>
</gene>
<comment type="caution">
    <text evidence="11">The sequence shown here is derived from an EMBL/GenBank/DDBJ whole genome shotgun (WGS) entry which is preliminary data.</text>
</comment>